<dbReference type="EMBL" id="JAAAWO010000001">
    <property type="protein sequence ID" value="NDW14156.1"/>
    <property type="molecule type" value="Genomic_DNA"/>
</dbReference>
<proteinExistence type="predicted"/>
<comment type="caution">
    <text evidence="1">The sequence shown here is derived from an EMBL/GenBank/DDBJ whole genome shotgun (WGS) entry which is preliminary data.</text>
</comment>
<evidence type="ECO:0000313" key="2">
    <source>
        <dbReference type="Proteomes" id="UP000471381"/>
    </source>
</evidence>
<dbReference type="RefSeq" id="WP_163104651.1">
    <property type="nucleotide sequence ID" value="NZ_JAAAWO010000001.1"/>
</dbReference>
<gene>
    <name evidence="1" type="ORF">GTQ48_01225</name>
</gene>
<keyword evidence="2" id="KW-1185">Reference proteome</keyword>
<reference evidence="1 2" key="1">
    <citation type="submission" date="2020-01" db="EMBL/GenBank/DDBJ databases">
        <title>Genomes of bacteria type strains.</title>
        <authorList>
            <person name="Chen J."/>
            <person name="Zhu S."/>
            <person name="Yang J."/>
        </authorList>
    </citation>
    <scope>NUCLEOTIDE SEQUENCE [LARGE SCALE GENOMIC DNA]</scope>
    <source>
        <strain evidence="1 2">LMG 24078</strain>
    </source>
</reference>
<evidence type="ECO:0000313" key="1">
    <source>
        <dbReference type="EMBL" id="NDW14156.1"/>
    </source>
</evidence>
<dbReference type="AlphaFoldDB" id="A0A6N9TE14"/>
<dbReference type="Proteomes" id="UP000471381">
    <property type="component" value="Unassembled WGS sequence"/>
</dbReference>
<name>A0A6N9TE14_9ALTE</name>
<organism evidence="1 2">
    <name type="scientific">Alteromonas genovensis</name>
    <dbReference type="NCBI Taxonomy" id="471225"/>
    <lineage>
        <taxon>Bacteria</taxon>
        <taxon>Pseudomonadati</taxon>
        <taxon>Pseudomonadota</taxon>
        <taxon>Gammaproteobacteria</taxon>
        <taxon>Alteromonadales</taxon>
        <taxon>Alteromonadaceae</taxon>
        <taxon>Alteromonas/Salinimonas group</taxon>
        <taxon>Alteromonas</taxon>
    </lineage>
</organism>
<accession>A0A6N9TE14</accession>
<sequence length="214" mass="24657">MSKNKRFIVTRQFAALMLLLLISPVDEGYAFYMENIQIEAAQIEAAQIESAQVEAVQIESALVNNKNTANDDVEKIEVLGKMPANLLRKAFYRQEDNFFDLYNELIDENQFRMDCEMRSMHLQSKVKHRACIPRFVEIENARELETAALRSGRLSASSILNAVPDKATLRLIYAKKKKEMAKKMADLINSNPELAKRYTQYVEAKTKFENVKNR</sequence>
<protein>
    <submittedName>
        <fullName evidence="1">Uncharacterized protein</fullName>
    </submittedName>
</protein>